<dbReference type="Pfam" id="PF01412">
    <property type="entry name" value="ArfGap"/>
    <property type="match status" value="1"/>
</dbReference>
<accession>A0A8R1YLX4</accession>
<sequence>MALEARIKQLLALEENRKCADCGTRSPRWASYSLGVFMCLQCAAFHRALGVHISRVKSCDLDRWTEDQVRAMEAVGNARGREEYGPSYAEANNTTNLPDAHMLESFIKLVALK</sequence>
<dbReference type="InterPro" id="IPR038508">
    <property type="entry name" value="ArfGAP_dom_sf"/>
</dbReference>
<dbReference type="PANTHER" id="PTHR45705:SF1">
    <property type="entry name" value="FI20236P1"/>
    <property type="match status" value="1"/>
</dbReference>
<dbReference type="Gene3D" id="1.10.220.150">
    <property type="entry name" value="Arf GTPase activating protein"/>
    <property type="match status" value="1"/>
</dbReference>
<dbReference type="Proteomes" id="UP000005239">
    <property type="component" value="Unassembled WGS sequence"/>
</dbReference>
<dbReference type="SUPFAM" id="SSF57863">
    <property type="entry name" value="ArfGap/RecO-like zinc finger"/>
    <property type="match status" value="1"/>
</dbReference>
<dbReference type="EnsemblMetazoa" id="PPA24822.1">
    <property type="protein sequence ID" value="PPA24822.1"/>
    <property type="gene ID" value="WBGene00114376"/>
</dbReference>
<organism evidence="5 6">
    <name type="scientific">Pristionchus pacificus</name>
    <name type="common">Parasitic nematode worm</name>
    <dbReference type="NCBI Taxonomy" id="54126"/>
    <lineage>
        <taxon>Eukaryota</taxon>
        <taxon>Metazoa</taxon>
        <taxon>Ecdysozoa</taxon>
        <taxon>Nematoda</taxon>
        <taxon>Chromadorea</taxon>
        <taxon>Rhabditida</taxon>
        <taxon>Rhabditina</taxon>
        <taxon>Diplogasteromorpha</taxon>
        <taxon>Diplogasteroidea</taxon>
        <taxon>Neodiplogasteridae</taxon>
        <taxon>Pristionchus</taxon>
    </lineage>
</organism>
<evidence type="ECO:0000256" key="2">
    <source>
        <dbReference type="ARBA" id="ARBA00022723"/>
    </source>
</evidence>
<dbReference type="InterPro" id="IPR037278">
    <property type="entry name" value="ARFGAP/RecO"/>
</dbReference>
<dbReference type="GO" id="GO:0005096">
    <property type="term" value="F:GTPase activator activity"/>
    <property type="evidence" value="ECO:0007669"/>
    <property type="project" value="UniProtKB-KW"/>
</dbReference>
<dbReference type="OrthoDB" id="10266696at2759"/>
<reference evidence="5" key="2">
    <citation type="submission" date="2022-06" db="UniProtKB">
        <authorList>
            <consortium name="EnsemblMetazoa"/>
        </authorList>
    </citation>
    <scope>IDENTIFICATION</scope>
    <source>
        <strain evidence="5">PS312</strain>
    </source>
</reference>
<evidence type="ECO:0000256" key="4">
    <source>
        <dbReference type="ARBA" id="ARBA00022833"/>
    </source>
</evidence>
<dbReference type="AlphaFoldDB" id="A0A2A6BQ37"/>
<gene>
    <name evidence="5" type="primary">WBGene00114376</name>
</gene>
<accession>A0A2A6BQ37</accession>
<keyword evidence="2" id="KW-0479">Metal-binding</keyword>
<protein>
    <submittedName>
        <fullName evidence="5">Arf-GAP domain-containing protein</fullName>
    </submittedName>
</protein>
<reference evidence="6" key="1">
    <citation type="journal article" date="2008" name="Nat. Genet.">
        <title>The Pristionchus pacificus genome provides a unique perspective on nematode lifestyle and parasitism.</title>
        <authorList>
            <person name="Dieterich C."/>
            <person name="Clifton S.W."/>
            <person name="Schuster L.N."/>
            <person name="Chinwalla A."/>
            <person name="Delehaunty K."/>
            <person name="Dinkelacker I."/>
            <person name="Fulton L."/>
            <person name="Fulton R."/>
            <person name="Godfrey J."/>
            <person name="Minx P."/>
            <person name="Mitreva M."/>
            <person name="Roeseler W."/>
            <person name="Tian H."/>
            <person name="Witte H."/>
            <person name="Yang S.P."/>
            <person name="Wilson R.K."/>
            <person name="Sommer R.J."/>
        </authorList>
    </citation>
    <scope>NUCLEOTIDE SEQUENCE [LARGE SCALE GENOMIC DNA]</scope>
    <source>
        <strain evidence="6">PS312</strain>
    </source>
</reference>
<keyword evidence="3" id="KW-0863">Zinc-finger</keyword>
<dbReference type="PRINTS" id="PR00405">
    <property type="entry name" value="REVINTRACTNG"/>
</dbReference>
<dbReference type="FunFam" id="1.10.220.150:FF:000009">
    <property type="entry name" value="stromal membrane-associated protein 1 isoform X1"/>
    <property type="match status" value="1"/>
</dbReference>
<dbReference type="CDD" id="cd08204">
    <property type="entry name" value="ArfGap"/>
    <property type="match status" value="1"/>
</dbReference>
<evidence type="ECO:0000313" key="6">
    <source>
        <dbReference type="Proteomes" id="UP000005239"/>
    </source>
</evidence>
<dbReference type="InterPro" id="IPR051718">
    <property type="entry name" value="ARF_GTPase-activating"/>
</dbReference>
<keyword evidence="6" id="KW-1185">Reference proteome</keyword>
<keyword evidence="1" id="KW-0343">GTPase activation</keyword>
<dbReference type="InterPro" id="IPR001164">
    <property type="entry name" value="ArfGAP_dom"/>
</dbReference>
<evidence type="ECO:0000256" key="1">
    <source>
        <dbReference type="ARBA" id="ARBA00022468"/>
    </source>
</evidence>
<evidence type="ECO:0000256" key="3">
    <source>
        <dbReference type="ARBA" id="ARBA00022771"/>
    </source>
</evidence>
<dbReference type="GO" id="GO:0008270">
    <property type="term" value="F:zinc ion binding"/>
    <property type="evidence" value="ECO:0007669"/>
    <property type="project" value="UniProtKB-KW"/>
</dbReference>
<dbReference type="PROSITE" id="PS50115">
    <property type="entry name" value="ARFGAP"/>
    <property type="match status" value="1"/>
</dbReference>
<dbReference type="SMART" id="SM00105">
    <property type="entry name" value="ArfGap"/>
    <property type="match status" value="1"/>
</dbReference>
<name>A0A2A6BQ37_PRIPA</name>
<dbReference type="PANTHER" id="PTHR45705">
    <property type="entry name" value="FI20236P1"/>
    <property type="match status" value="1"/>
</dbReference>
<keyword evidence="4" id="KW-0862">Zinc</keyword>
<evidence type="ECO:0000313" key="5">
    <source>
        <dbReference type="EnsemblMetazoa" id="PPA24822.1"/>
    </source>
</evidence>
<proteinExistence type="predicted"/>